<dbReference type="OrthoDB" id="9991235at2759"/>
<dbReference type="PROSITE" id="PS01057">
    <property type="entry name" value="SAICAR_SYNTHETASE_1"/>
    <property type="match status" value="1"/>
</dbReference>
<organism evidence="12 13">
    <name type="scientific">[Emmonsia] crescens</name>
    <dbReference type="NCBI Taxonomy" id="73230"/>
    <lineage>
        <taxon>Eukaryota</taxon>
        <taxon>Fungi</taxon>
        <taxon>Dikarya</taxon>
        <taxon>Ascomycota</taxon>
        <taxon>Pezizomycotina</taxon>
        <taxon>Eurotiomycetes</taxon>
        <taxon>Eurotiomycetidae</taxon>
        <taxon>Onygenales</taxon>
        <taxon>Ajellomycetaceae</taxon>
        <taxon>Emergomyces</taxon>
    </lineage>
</organism>
<evidence type="ECO:0000256" key="8">
    <source>
        <dbReference type="ARBA" id="ARBA00022840"/>
    </source>
</evidence>
<evidence type="ECO:0000259" key="11">
    <source>
        <dbReference type="Pfam" id="PF01259"/>
    </source>
</evidence>
<keyword evidence="6" id="KW-0547">Nucleotide-binding</keyword>
<dbReference type="HAMAP" id="MF_00137">
    <property type="entry name" value="SAICAR_synth"/>
    <property type="match status" value="1"/>
</dbReference>
<evidence type="ECO:0000256" key="9">
    <source>
        <dbReference type="ARBA" id="ARBA00030409"/>
    </source>
</evidence>
<dbReference type="Gene3D" id="3.30.200.20">
    <property type="entry name" value="Phosphorylase Kinase, domain 1"/>
    <property type="match status" value="1"/>
</dbReference>
<dbReference type="NCBIfam" id="NF010568">
    <property type="entry name" value="PRK13961.1"/>
    <property type="match status" value="1"/>
</dbReference>
<dbReference type="Pfam" id="PF01259">
    <property type="entry name" value="SAICAR_synt"/>
    <property type="match status" value="1"/>
</dbReference>
<keyword evidence="7" id="KW-0658">Purine biosynthesis</keyword>
<dbReference type="NCBIfam" id="TIGR00081">
    <property type="entry name" value="purC"/>
    <property type="match status" value="1"/>
</dbReference>
<evidence type="ECO:0000256" key="4">
    <source>
        <dbReference type="ARBA" id="ARBA00016460"/>
    </source>
</evidence>
<protein>
    <recommendedName>
        <fullName evidence="4">Phosphoribosylaminoimidazole-succinocarboxamide synthase</fullName>
        <ecNumber evidence="3">6.3.2.6</ecNumber>
    </recommendedName>
    <alternativeName>
        <fullName evidence="9">SAICAR synthetase</fullName>
    </alternativeName>
</protein>
<dbReference type="GO" id="GO:0005737">
    <property type="term" value="C:cytoplasm"/>
    <property type="evidence" value="ECO:0007669"/>
    <property type="project" value="TreeGrafter"/>
</dbReference>
<evidence type="ECO:0000256" key="7">
    <source>
        <dbReference type="ARBA" id="ARBA00022755"/>
    </source>
</evidence>
<reference evidence="13" key="1">
    <citation type="journal article" date="2015" name="PLoS Genet.">
        <title>The dynamic genome and transcriptome of the human fungal pathogen Blastomyces and close relative Emmonsia.</title>
        <authorList>
            <person name="Munoz J.F."/>
            <person name="Gauthier G.M."/>
            <person name="Desjardins C.A."/>
            <person name="Gallo J.E."/>
            <person name="Holder J."/>
            <person name="Sullivan T.D."/>
            <person name="Marty A.J."/>
            <person name="Carmen J.C."/>
            <person name="Chen Z."/>
            <person name="Ding L."/>
            <person name="Gujja S."/>
            <person name="Magrini V."/>
            <person name="Misas E."/>
            <person name="Mitreva M."/>
            <person name="Priest M."/>
            <person name="Saif S."/>
            <person name="Whiston E.A."/>
            <person name="Young S."/>
            <person name="Zeng Q."/>
            <person name="Goldman W.E."/>
            <person name="Mardis E.R."/>
            <person name="Taylor J.W."/>
            <person name="McEwen J.G."/>
            <person name="Clay O.K."/>
            <person name="Klein B.S."/>
            <person name="Cuomo C.A."/>
        </authorList>
    </citation>
    <scope>NUCLEOTIDE SEQUENCE [LARGE SCALE GENOMIC DNA]</scope>
    <source>
        <strain evidence="13">UAMH 3008</strain>
    </source>
</reference>
<keyword evidence="8" id="KW-0067">ATP-binding</keyword>
<dbReference type="VEuPathDB" id="FungiDB:EMCG_01409"/>
<evidence type="ECO:0000256" key="1">
    <source>
        <dbReference type="ARBA" id="ARBA00004672"/>
    </source>
</evidence>
<comment type="caution">
    <text evidence="12">The sequence shown here is derived from an EMBL/GenBank/DDBJ whole genome shotgun (WGS) entry which is preliminary data.</text>
</comment>
<dbReference type="PANTHER" id="PTHR43700">
    <property type="entry name" value="PHOSPHORIBOSYLAMINOIMIDAZOLE-SUCCINOCARBOXAMIDE SYNTHASE"/>
    <property type="match status" value="1"/>
</dbReference>
<gene>
    <name evidence="12" type="ORF">EMCG_01409</name>
</gene>
<dbReference type="EC" id="6.3.2.6" evidence="3"/>
<evidence type="ECO:0000256" key="3">
    <source>
        <dbReference type="ARBA" id="ARBA00012217"/>
    </source>
</evidence>
<dbReference type="UniPathway" id="UPA00074">
    <property type="reaction ID" value="UER00131"/>
</dbReference>
<evidence type="ECO:0000256" key="2">
    <source>
        <dbReference type="ARBA" id="ARBA00010190"/>
    </source>
</evidence>
<evidence type="ECO:0000313" key="13">
    <source>
        <dbReference type="Proteomes" id="UP000034164"/>
    </source>
</evidence>
<feature type="region of interest" description="Disordered" evidence="10">
    <location>
        <begin position="144"/>
        <end position="167"/>
    </location>
</feature>
<dbReference type="GO" id="GO:0046084">
    <property type="term" value="P:adenine biosynthetic process"/>
    <property type="evidence" value="ECO:0007669"/>
    <property type="project" value="EnsemblFungi"/>
</dbReference>
<dbReference type="AlphaFoldDB" id="A0A0G2I2W7"/>
<dbReference type="SUPFAM" id="SSF56104">
    <property type="entry name" value="SAICAR synthase-like"/>
    <property type="match status" value="1"/>
</dbReference>
<dbReference type="GO" id="GO:0006189">
    <property type="term" value="P:'de novo' IMP biosynthetic process"/>
    <property type="evidence" value="ECO:0007669"/>
    <property type="project" value="UniProtKB-UniPathway"/>
</dbReference>
<keyword evidence="5" id="KW-0436">Ligase</keyword>
<dbReference type="PROSITE" id="PS01058">
    <property type="entry name" value="SAICAR_SYNTHETASE_2"/>
    <property type="match status" value="1"/>
</dbReference>
<feature type="domain" description="SAICAR synthetase/ADE2 N-terminal" evidence="11">
    <location>
        <begin position="17"/>
        <end position="272"/>
    </location>
</feature>
<comment type="similarity">
    <text evidence="2">Belongs to the SAICAR synthetase family.</text>
</comment>
<dbReference type="Gene3D" id="3.30.470.20">
    <property type="entry name" value="ATP-grasp fold, B domain"/>
    <property type="match status" value="1"/>
</dbReference>
<dbReference type="CDD" id="cd01414">
    <property type="entry name" value="SAICAR_synt_Sc"/>
    <property type="match status" value="1"/>
</dbReference>
<evidence type="ECO:0000256" key="5">
    <source>
        <dbReference type="ARBA" id="ARBA00022598"/>
    </source>
</evidence>
<dbReference type="InterPro" id="IPR001636">
    <property type="entry name" value="SAICAR_synth"/>
</dbReference>
<dbReference type="InterPro" id="IPR028923">
    <property type="entry name" value="SAICAR_synt/ADE2_N"/>
</dbReference>
<dbReference type="FunFam" id="3.30.200.20:FF:000392">
    <property type="entry name" value="Phosphoribosylaminoimidazole-succinocarboxamide synthase"/>
    <property type="match status" value="1"/>
</dbReference>
<dbReference type="FunFam" id="3.30.470.20:FF:000015">
    <property type="entry name" value="Phosphoribosylaminoimidazole-succinocarboxamide synthase"/>
    <property type="match status" value="1"/>
</dbReference>
<dbReference type="GO" id="GO:0005524">
    <property type="term" value="F:ATP binding"/>
    <property type="evidence" value="ECO:0007669"/>
    <property type="project" value="UniProtKB-KW"/>
</dbReference>
<dbReference type="PANTHER" id="PTHR43700:SF1">
    <property type="entry name" value="PHOSPHORIBOSYLAMINOIMIDAZOLE-SUCCINOCARBOXAMIDE SYNTHASE"/>
    <property type="match status" value="1"/>
</dbReference>
<dbReference type="InterPro" id="IPR018236">
    <property type="entry name" value="SAICAR_synthetase_CS"/>
</dbReference>
<proteinExistence type="inferred from homology"/>
<dbReference type="GO" id="GO:0004639">
    <property type="term" value="F:phosphoribosylaminoimidazolesuccinocarboxamide synthase activity"/>
    <property type="evidence" value="ECO:0007669"/>
    <property type="project" value="UniProtKB-EC"/>
</dbReference>
<name>A0A0G2I2W7_9EURO</name>
<evidence type="ECO:0000313" key="12">
    <source>
        <dbReference type="EMBL" id="KKZ64530.1"/>
    </source>
</evidence>
<comment type="pathway">
    <text evidence="1">Purine metabolism; IMP biosynthesis via de novo pathway; 5-amino-1-(5-phospho-D-ribosyl)imidazole-4-carboxamide from 5-amino-1-(5-phospho-D-ribosyl)imidazole-4-carboxylate: step 1/2.</text>
</comment>
<evidence type="ECO:0000256" key="6">
    <source>
        <dbReference type="ARBA" id="ARBA00022741"/>
    </source>
</evidence>
<evidence type="ECO:0000256" key="10">
    <source>
        <dbReference type="SAM" id="MobiDB-lite"/>
    </source>
</evidence>
<sequence>MAGPMTTSNLQDILPLVARGKVRDLYEIDPQTLLFVATDRISAYDVIMENPIPNKGTLLTLLTTHWFKVLTTAIPTLRTHFITLDLPPQIPESLRPALQNRCMQVRKLKVFPVEAIVRGYITGSAWKEYQTSGTVHGMKMPEGLKESQEFPDGPIYTPSTKAEQGEHDENIHPDQAVTLLGPKYAPIISSLALKLYETAHAYALARGLIIADTKFEFGLDTEKDEVVLVDEVLTPDSSRFWSAANYEAGKSQESFDKQFLRDWLVQSGLKGKDGVKIDEEVVRRTGEKYREAYEKITGDTYVG</sequence>
<dbReference type="EMBL" id="LCZI01000780">
    <property type="protein sequence ID" value="KKZ64530.1"/>
    <property type="molecule type" value="Genomic_DNA"/>
</dbReference>
<dbReference type="Proteomes" id="UP000034164">
    <property type="component" value="Unassembled WGS sequence"/>
</dbReference>
<accession>A0A0G2I2W7</accession>